<feature type="region of interest" description="Disordered" evidence="4">
    <location>
        <begin position="146"/>
        <end position="170"/>
    </location>
</feature>
<comment type="similarity">
    <text evidence="3">Belongs to the GRAS family.</text>
</comment>
<evidence type="ECO:0000313" key="5">
    <source>
        <dbReference type="EMBL" id="GFZ18038.1"/>
    </source>
</evidence>
<keyword evidence="1" id="KW-0805">Transcription regulation</keyword>
<gene>
    <name evidence="5" type="ORF">Acr_26g0013070</name>
</gene>
<proteinExistence type="inferred from homology"/>
<evidence type="ECO:0000256" key="2">
    <source>
        <dbReference type="ARBA" id="ARBA00023163"/>
    </source>
</evidence>
<organism evidence="5 6">
    <name type="scientific">Actinidia rufa</name>
    <dbReference type="NCBI Taxonomy" id="165716"/>
    <lineage>
        <taxon>Eukaryota</taxon>
        <taxon>Viridiplantae</taxon>
        <taxon>Streptophyta</taxon>
        <taxon>Embryophyta</taxon>
        <taxon>Tracheophyta</taxon>
        <taxon>Spermatophyta</taxon>
        <taxon>Magnoliopsida</taxon>
        <taxon>eudicotyledons</taxon>
        <taxon>Gunneridae</taxon>
        <taxon>Pentapetalae</taxon>
        <taxon>asterids</taxon>
        <taxon>Ericales</taxon>
        <taxon>Actinidiaceae</taxon>
        <taxon>Actinidia</taxon>
    </lineage>
</organism>
<sequence length="823" mass="93091">MVMDPSFSEFSNSINGLEFDDDTISPAFDHSETLANAFKYKDDPMTLLTSTSWTVLTFTLPDPNPGIASLTSNGSSELDSPDDGDLSDDVFKYLNSILMEENMEQKPNMFHDPLALKATEKSLYDVIGEKYPDSLNQPPPYLNQNIKSPDSLFGCSSEQSTNSNTNNSVDSQWIVDPEEYKPSVQSYPSGYFFTSQTTSQWSFGSLKSISDNVNGPMDSFASSHIVSNIFSGSESILQFNKGVEKASNMERESAEDNDLCYAVLRYINQVLMDDDSEDKADLIQDSTLHAAEKSFYEILDQKYPSSPYQHLLHEETRGSSDDSVTHCCSGSSNSYLNDYKSVESSFTVDGPLETLVNVPLENQSSWEFNGGIEEINSMLLSGYGGDLYFEGNRLTPSEPEVKETVLKKDERGLEKSLLTGRKNLHREESDLEEGRSNKYLAVYPNDKREAIDMRSLLTQCMQSVGDNDHRNATKLLKQIRLCSSPSGDGTQRLAHYFANSLEARLVGAVIPEYNALSDRTMSSADILGAYKLCLSSFPFMETSYFFVAQMIMDLAEKATIIHVIDFGIIYGLPLIPLIQRLSTRPGGPPKLRITGIDLPQTGFRPGARAKETGLRLANYCERFHVPFEYNGIEQKWETISVEDLQIEKGELLVVILQLMYLFDDTVMDSPRDSFLNLIRRINPAIFIHKIPNYAFNSPYFISRFRQALFFYSAQFDMLEANVPRENQDRLVLERELWGNEILNVVACEGLARVIRPETYKQWQIRTLRAGFRQLPLSQKIMKKIKAKVKSCYHKDFFVDEAGEWMLEGWKGRVIYAISCWKPA</sequence>
<evidence type="ECO:0000256" key="3">
    <source>
        <dbReference type="PROSITE-ProRule" id="PRU01191"/>
    </source>
</evidence>
<dbReference type="EMBL" id="BJWL01000026">
    <property type="protein sequence ID" value="GFZ18038.1"/>
    <property type="molecule type" value="Genomic_DNA"/>
</dbReference>
<comment type="caution">
    <text evidence="5">The sequence shown here is derived from an EMBL/GenBank/DDBJ whole genome shotgun (WGS) entry which is preliminary data.</text>
</comment>
<feature type="region of interest" description="Leucine repeat II (LRII)" evidence="3">
    <location>
        <begin position="611"/>
        <end position="643"/>
    </location>
</feature>
<dbReference type="OrthoDB" id="47276at2759"/>
<feature type="region of interest" description="VHIID" evidence="3">
    <location>
        <begin position="530"/>
        <end position="595"/>
    </location>
</feature>
<feature type="region of interest" description="PFYRE" evidence="3">
    <location>
        <begin position="652"/>
        <end position="743"/>
    </location>
</feature>
<reference evidence="5 6" key="1">
    <citation type="submission" date="2019-07" db="EMBL/GenBank/DDBJ databases">
        <title>De Novo Assembly of kiwifruit Actinidia rufa.</title>
        <authorList>
            <person name="Sugita-Konishi S."/>
            <person name="Sato K."/>
            <person name="Mori E."/>
            <person name="Abe Y."/>
            <person name="Kisaki G."/>
            <person name="Hamano K."/>
            <person name="Suezawa K."/>
            <person name="Otani M."/>
            <person name="Fukuda T."/>
            <person name="Manabe T."/>
            <person name="Gomi K."/>
            <person name="Tabuchi M."/>
            <person name="Akimitsu K."/>
            <person name="Kataoka I."/>
        </authorList>
    </citation>
    <scope>NUCLEOTIDE SEQUENCE [LARGE SCALE GENOMIC DNA]</scope>
    <source>
        <strain evidence="6">cv. Fuchu</strain>
    </source>
</reference>
<name>A0A7J0H4T9_9ERIC</name>
<evidence type="ECO:0000313" key="6">
    <source>
        <dbReference type="Proteomes" id="UP000585474"/>
    </source>
</evidence>
<keyword evidence="6" id="KW-1185">Reference proteome</keyword>
<dbReference type="AlphaFoldDB" id="A0A7J0H4T9"/>
<comment type="caution">
    <text evidence="3">Lacks conserved residue(s) required for the propagation of feature annotation.</text>
</comment>
<dbReference type="Proteomes" id="UP000585474">
    <property type="component" value="Unassembled WGS sequence"/>
</dbReference>
<feature type="region of interest" description="SAW" evidence="3">
    <location>
        <begin position="746"/>
        <end position="821"/>
    </location>
</feature>
<accession>A0A7J0H4T9</accession>
<evidence type="ECO:0000256" key="4">
    <source>
        <dbReference type="SAM" id="MobiDB-lite"/>
    </source>
</evidence>
<feature type="region of interest" description="Leucine repeat I (LRI)" evidence="3">
    <location>
        <begin position="451"/>
        <end position="511"/>
    </location>
</feature>
<dbReference type="Pfam" id="PF03514">
    <property type="entry name" value="GRAS"/>
    <property type="match status" value="1"/>
</dbReference>
<keyword evidence="2" id="KW-0804">Transcription</keyword>
<feature type="compositionally biased region" description="Low complexity" evidence="4">
    <location>
        <begin position="156"/>
        <end position="168"/>
    </location>
</feature>
<dbReference type="InterPro" id="IPR005202">
    <property type="entry name" value="TF_GRAS"/>
</dbReference>
<dbReference type="PANTHER" id="PTHR31636">
    <property type="entry name" value="OSJNBA0084A10.13 PROTEIN-RELATED"/>
    <property type="match status" value="1"/>
</dbReference>
<evidence type="ECO:0000256" key="1">
    <source>
        <dbReference type="ARBA" id="ARBA00023015"/>
    </source>
</evidence>
<feature type="short sequence motif" description="VHIID" evidence="3">
    <location>
        <begin position="561"/>
        <end position="565"/>
    </location>
</feature>
<protein>
    <submittedName>
        <fullName evidence="5">GRAS family transcription factor</fullName>
    </submittedName>
</protein>
<dbReference type="PROSITE" id="PS50985">
    <property type="entry name" value="GRAS"/>
    <property type="match status" value="1"/>
</dbReference>